<dbReference type="GO" id="GO:0009228">
    <property type="term" value="P:thiamine biosynthetic process"/>
    <property type="evidence" value="ECO:0007669"/>
    <property type="project" value="UniProtKB-KW"/>
</dbReference>
<keyword evidence="5" id="KW-0808">Transferase</keyword>
<dbReference type="OrthoDB" id="9180959at2"/>
<comment type="pathway">
    <text evidence="2">Cofactor biosynthesis; thiamine diphosphate biosynthesis.</text>
</comment>
<evidence type="ECO:0000256" key="11">
    <source>
        <dbReference type="ARBA" id="ARBA00048179"/>
    </source>
</evidence>
<keyword evidence="14" id="KW-1185">Reference proteome</keyword>
<keyword evidence="6" id="KW-0479">Metal-binding</keyword>
<comment type="similarity">
    <text evidence="3">Belongs to the NMT1/THI5 family.</text>
</comment>
<dbReference type="GO" id="GO:0016740">
    <property type="term" value="F:transferase activity"/>
    <property type="evidence" value="ECO:0007669"/>
    <property type="project" value="UniProtKB-KW"/>
</dbReference>
<organism evidence="13 14">
    <name type="scientific">Alysiella filiformis DSM 16848</name>
    <dbReference type="NCBI Taxonomy" id="1120981"/>
    <lineage>
        <taxon>Bacteria</taxon>
        <taxon>Pseudomonadati</taxon>
        <taxon>Pseudomonadota</taxon>
        <taxon>Betaproteobacteria</taxon>
        <taxon>Neisseriales</taxon>
        <taxon>Neisseriaceae</taxon>
        <taxon>Alysiella</taxon>
    </lineage>
</organism>
<dbReference type="AlphaFoldDB" id="A0A286ENV9"/>
<feature type="domain" description="SsuA/THI5-like" evidence="12">
    <location>
        <begin position="13"/>
        <end position="230"/>
    </location>
</feature>
<dbReference type="Pfam" id="PF09084">
    <property type="entry name" value="NMT1"/>
    <property type="match status" value="1"/>
</dbReference>
<keyword evidence="7" id="KW-0663">Pyridoxal phosphate</keyword>
<dbReference type="PANTHER" id="PTHR31528">
    <property type="entry name" value="4-AMINO-5-HYDROXYMETHYL-2-METHYLPYRIMIDINE PHOSPHATE SYNTHASE THI11-RELATED"/>
    <property type="match status" value="1"/>
</dbReference>
<dbReference type="Gene3D" id="3.40.190.10">
    <property type="entry name" value="Periplasmic binding protein-like II"/>
    <property type="match status" value="1"/>
</dbReference>
<proteinExistence type="inferred from homology"/>
<dbReference type="InterPro" id="IPR015168">
    <property type="entry name" value="SsuA/THI5"/>
</dbReference>
<dbReference type="InterPro" id="IPR027939">
    <property type="entry name" value="NMT1/THI5"/>
</dbReference>
<gene>
    <name evidence="13" type="ORF">SAMN02746062_02218</name>
</gene>
<dbReference type="GO" id="GO:0046872">
    <property type="term" value="F:metal ion binding"/>
    <property type="evidence" value="ECO:0007669"/>
    <property type="project" value="UniProtKB-KW"/>
</dbReference>
<dbReference type="Proteomes" id="UP000219669">
    <property type="component" value="Unassembled WGS sequence"/>
</dbReference>
<name>A0A286ENV9_9NEIS</name>
<comment type="subunit">
    <text evidence="4">Homodimer.</text>
</comment>
<evidence type="ECO:0000313" key="13">
    <source>
        <dbReference type="EMBL" id="SOD72622.1"/>
    </source>
</evidence>
<comment type="catalytic activity">
    <reaction evidence="11">
        <text>N(6)-(pyridoxal phosphate)-L-lysyl-[4-amino-5-hydroxymethyl-2-methylpyrimidine phosphate synthase] + L-histidyl-[4-amino-5-hydroxymethyl-2-methylpyrimidine phosphate synthase] + 2 Fe(3+) + 4 H2O = L-lysyl-[4-amino-5-hydroxymethyl-2-methylpyrimidine phosphate synthase] + (2S)-2-amino-5-hydroxy-4-oxopentanoyl-[4-amino-5-hydroxymethyl-2-methylpyrimidine phosphate synthase] + 4-amino-2-methyl-5-(phosphooxymethyl)pyrimidine + 3-oxopropanoate + 2 Fe(2+) + 2 H(+)</text>
        <dbReference type="Rhea" id="RHEA:65756"/>
        <dbReference type="Rhea" id="RHEA-COMP:16892"/>
        <dbReference type="Rhea" id="RHEA-COMP:16893"/>
        <dbReference type="Rhea" id="RHEA-COMP:16894"/>
        <dbReference type="Rhea" id="RHEA-COMP:16895"/>
        <dbReference type="ChEBI" id="CHEBI:15377"/>
        <dbReference type="ChEBI" id="CHEBI:15378"/>
        <dbReference type="ChEBI" id="CHEBI:29033"/>
        <dbReference type="ChEBI" id="CHEBI:29034"/>
        <dbReference type="ChEBI" id="CHEBI:29969"/>
        <dbReference type="ChEBI" id="CHEBI:29979"/>
        <dbReference type="ChEBI" id="CHEBI:33190"/>
        <dbReference type="ChEBI" id="CHEBI:58354"/>
        <dbReference type="ChEBI" id="CHEBI:143915"/>
        <dbReference type="ChEBI" id="CHEBI:157692"/>
    </reaction>
    <physiologicalReaction direction="left-to-right" evidence="11">
        <dbReference type="Rhea" id="RHEA:65757"/>
    </physiologicalReaction>
</comment>
<evidence type="ECO:0000256" key="8">
    <source>
        <dbReference type="ARBA" id="ARBA00022977"/>
    </source>
</evidence>
<dbReference type="PANTHER" id="PTHR31528:SF1">
    <property type="entry name" value="4-AMINO-5-HYDROXYMETHYL-2-METHYLPYRIMIDINE PHOSPHATE SYNTHASE THI11-RELATED"/>
    <property type="match status" value="1"/>
</dbReference>
<evidence type="ECO:0000256" key="5">
    <source>
        <dbReference type="ARBA" id="ARBA00022679"/>
    </source>
</evidence>
<comment type="function">
    <text evidence="1">Responsible for the formation of the pyrimidine heterocycle in the thiamine biosynthesis pathway. Catalyzes the formation of hydroxymethylpyrimidine phosphate (HMP-P) from histidine and pyridoxal phosphate (PLP). The protein uses PLP and the active site histidine to form HMP-P, generating an inactive enzyme. The enzyme can only undergo a single turnover, which suggests it is a suicide enzyme.</text>
</comment>
<protein>
    <recommendedName>
        <fullName evidence="10">Thiamine pyrimidine synthase</fullName>
    </recommendedName>
</protein>
<keyword evidence="9" id="KW-0408">Iron</keyword>
<reference evidence="13 14" key="1">
    <citation type="submission" date="2017-09" db="EMBL/GenBank/DDBJ databases">
        <authorList>
            <person name="Ehlers B."/>
            <person name="Leendertz F.H."/>
        </authorList>
    </citation>
    <scope>NUCLEOTIDE SEQUENCE [LARGE SCALE GENOMIC DNA]</scope>
    <source>
        <strain evidence="13 14">DSM 16848</strain>
    </source>
</reference>
<evidence type="ECO:0000256" key="10">
    <source>
        <dbReference type="ARBA" id="ARBA00033171"/>
    </source>
</evidence>
<evidence type="ECO:0000256" key="6">
    <source>
        <dbReference type="ARBA" id="ARBA00022723"/>
    </source>
</evidence>
<evidence type="ECO:0000259" key="12">
    <source>
        <dbReference type="Pfam" id="PF09084"/>
    </source>
</evidence>
<evidence type="ECO:0000256" key="7">
    <source>
        <dbReference type="ARBA" id="ARBA00022898"/>
    </source>
</evidence>
<dbReference type="EMBL" id="OCNF01000031">
    <property type="protein sequence ID" value="SOD72622.1"/>
    <property type="molecule type" value="Genomic_DNA"/>
</dbReference>
<evidence type="ECO:0000256" key="4">
    <source>
        <dbReference type="ARBA" id="ARBA00011738"/>
    </source>
</evidence>
<evidence type="ECO:0000256" key="2">
    <source>
        <dbReference type="ARBA" id="ARBA00004948"/>
    </source>
</evidence>
<accession>A0A286ENV9</accession>
<evidence type="ECO:0000256" key="1">
    <source>
        <dbReference type="ARBA" id="ARBA00003469"/>
    </source>
</evidence>
<dbReference type="SUPFAM" id="SSF53850">
    <property type="entry name" value="Periplasmic binding protein-like II"/>
    <property type="match status" value="1"/>
</dbReference>
<evidence type="ECO:0000313" key="14">
    <source>
        <dbReference type="Proteomes" id="UP000219669"/>
    </source>
</evidence>
<evidence type="ECO:0000256" key="3">
    <source>
        <dbReference type="ARBA" id="ARBA00009406"/>
    </source>
</evidence>
<sequence>MQTLKITLEWFLNPDHLPMIAGIQSGRYAEHGIAVELIEPSDHYDGFEDLLKENIDLHSNEPLHLFEHHHPQLRALGCFFETDGGVLLRHDRVAKLQNGEKVRICTPAAEPKTNRIGYEILRRYAEKQGFRLPENQIEFVQADFHHIDNLLNNQDLDGAWLCFYNFEAIEAQHKNLDFVFIDQHQSPFANFSALELMTTQSILAKKGDIIAQFLQISSEMTTLCQQNPDLAKKYYYSYTQTQADDLMNAIIDDTLPRLVSPIRADAARWQKVREMMTELGIVALSDEQYAQLFQAA</sequence>
<keyword evidence="8" id="KW-0784">Thiamine biosynthesis</keyword>
<dbReference type="RefSeq" id="WP_097115163.1">
    <property type="nucleotide sequence ID" value="NZ_CP083931.1"/>
</dbReference>
<evidence type="ECO:0000256" key="9">
    <source>
        <dbReference type="ARBA" id="ARBA00023004"/>
    </source>
</evidence>